<gene>
    <name evidence="2" type="ORF">ACN38_g10571</name>
</gene>
<evidence type="ECO:0000256" key="1">
    <source>
        <dbReference type="SAM" id="MobiDB-lite"/>
    </source>
</evidence>
<accession>A0A0M8NSM8</accession>
<dbReference type="AlphaFoldDB" id="A0A0M8NSM8"/>
<dbReference type="Proteomes" id="UP000037696">
    <property type="component" value="Unassembled WGS sequence"/>
</dbReference>
<feature type="region of interest" description="Disordered" evidence="1">
    <location>
        <begin position="41"/>
        <end position="79"/>
    </location>
</feature>
<protein>
    <submittedName>
        <fullName evidence="2">Uncharacterized protein</fullName>
    </submittedName>
</protein>
<sequence length="79" mass="9033">MVPFNSFNSNRGSNIYIYYKQYRGTLNPRLEHPAPLIYMPRYSTSDSTDAQGRSISCPGRTLEDSSPECRNRQLKNSAI</sequence>
<feature type="compositionally biased region" description="Polar residues" evidence="1">
    <location>
        <begin position="42"/>
        <end position="54"/>
    </location>
</feature>
<feature type="compositionally biased region" description="Basic and acidic residues" evidence="1">
    <location>
        <begin position="61"/>
        <end position="71"/>
    </location>
</feature>
<proteinExistence type="predicted"/>
<keyword evidence="3" id="KW-1185">Reference proteome</keyword>
<evidence type="ECO:0000313" key="2">
    <source>
        <dbReference type="EMBL" id="KOS38606.1"/>
    </source>
</evidence>
<name>A0A0M8NSM8_9EURO</name>
<dbReference type="EMBL" id="LHQQ01000243">
    <property type="protein sequence ID" value="KOS38606.1"/>
    <property type="molecule type" value="Genomic_DNA"/>
</dbReference>
<evidence type="ECO:0000313" key="3">
    <source>
        <dbReference type="Proteomes" id="UP000037696"/>
    </source>
</evidence>
<reference evidence="2 3" key="1">
    <citation type="submission" date="2015-08" db="EMBL/GenBank/DDBJ databases">
        <title>Genome sequencing of Penicillium nordicum.</title>
        <authorList>
            <person name="Nguyen H.D."/>
            <person name="Seifert K.A."/>
        </authorList>
    </citation>
    <scope>NUCLEOTIDE SEQUENCE [LARGE SCALE GENOMIC DNA]</scope>
    <source>
        <strain evidence="2 3">DAOMC 185683</strain>
    </source>
</reference>
<organism evidence="2 3">
    <name type="scientific">Penicillium nordicum</name>
    <dbReference type="NCBI Taxonomy" id="229535"/>
    <lineage>
        <taxon>Eukaryota</taxon>
        <taxon>Fungi</taxon>
        <taxon>Dikarya</taxon>
        <taxon>Ascomycota</taxon>
        <taxon>Pezizomycotina</taxon>
        <taxon>Eurotiomycetes</taxon>
        <taxon>Eurotiomycetidae</taxon>
        <taxon>Eurotiales</taxon>
        <taxon>Aspergillaceae</taxon>
        <taxon>Penicillium</taxon>
    </lineage>
</organism>
<comment type="caution">
    <text evidence="2">The sequence shown here is derived from an EMBL/GenBank/DDBJ whole genome shotgun (WGS) entry which is preliminary data.</text>
</comment>